<dbReference type="InterPro" id="IPR005467">
    <property type="entry name" value="His_kinase_dom"/>
</dbReference>
<evidence type="ECO:0000259" key="11">
    <source>
        <dbReference type="PROSITE" id="PS50112"/>
    </source>
</evidence>
<dbReference type="InterPro" id="IPR029016">
    <property type="entry name" value="GAF-like_dom_sf"/>
</dbReference>
<sequence>MPGPLPNTGRKNSLMNDEPTRHRTLPKDALSPVTSAEPYPKEEFPVGIGLFDDQGTVLYQSPSYVEILEGLVVREPGGKSHSFAGTLRLFVSSSGGDGERHARYTAIDPRGDAHILDCSVFPMPPQADGRRHRLLHVQDRTTIDSLARETLVVGRYQKVLGKIAHLAVTGAPIQEVADLAARETARALDVDFCKILIPGDSDPLLHLLAGVGWREGLVGTHVQEGGSHSQAGFAIRERKPVVVLDLDTEKRFSPSKLLAEHGVRSGVSVPMMFQEKALGAMSVHTRALRRFDDREIGFLETVANTFATILERWKREEVQLSLYNRLFAQLQDGVFLTDTRGIILEWNPAMERMSGWSRTEALGRTPRLIASGRQSPDFYGLLWETLRAGKPFTGRFVNHKKDKTEFLVWESISPVMDPDGTIRYFLAILTDLSEREKLLEALRHMEQIKLVGQLSGGLLHEIRNPLIGIGSLADHMTHDQRLPDPLKRQAHLIANEARRIDELLESHLSVLRPKTFDFQPLDLEDLLMEVRSLLQQTLLKARIRFSLEGEKGLPSVEGARGPLHQVFLNLMMNGIEAMPKGGKLSVRLSAMPLQERNGIAVTIEDSGKGIPETLIKKLHDPFFTHGKARGIGLGLTITRDIVDRHAGRLTIENIQTGGVRAVVWIPVKQEGQTT</sequence>
<reference evidence="13" key="1">
    <citation type="submission" date="2017-12" db="EMBL/GenBank/DDBJ databases">
        <authorList>
            <consortium name="SysMetEx"/>
        </authorList>
    </citation>
    <scope>NUCLEOTIDE SEQUENCE</scope>
    <source>
        <strain evidence="13">Pb_238</strain>
    </source>
</reference>
<dbReference type="SMART" id="SM00387">
    <property type="entry name" value="HATPase_c"/>
    <property type="match status" value="1"/>
</dbReference>
<dbReference type="NCBIfam" id="TIGR00229">
    <property type="entry name" value="sensory_box"/>
    <property type="match status" value="1"/>
</dbReference>
<evidence type="ECO:0000256" key="8">
    <source>
        <dbReference type="ARBA" id="ARBA00023012"/>
    </source>
</evidence>
<dbReference type="CDD" id="cd00130">
    <property type="entry name" value="PAS"/>
    <property type="match status" value="1"/>
</dbReference>
<dbReference type="PRINTS" id="PR00344">
    <property type="entry name" value="BCTRLSENSOR"/>
</dbReference>
<dbReference type="EC" id="2.7.13.3" evidence="2"/>
<keyword evidence="4" id="KW-0808">Transferase</keyword>
<dbReference type="InterPro" id="IPR004358">
    <property type="entry name" value="Sig_transdc_His_kin-like_C"/>
</dbReference>
<evidence type="ECO:0000256" key="1">
    <source>
        <dbReference type="ARBA" id="ARBA00000085"/>
    </source>
</evidence>
<dbReference type="EMBL" id="LT966316">
    <property type="protein sequence ID" value="SOU93182.1"/>
    <property type="molecule type" value="Genomic_DNA"/>
</dbReference>
<dbReference type="CDD" id="cd00082">
    <property type="entry name" value="HisKA"/>
    <property type="match status" value="1"/>
</dbReference>
<gene>
    <name evidence="13" type="ORF">LFTS_01830</name>
</gene>
<feature type="domain" description="PAS" evidence="11">
    <location>
        <begin position="319"/>
        <end position="365"/>
    </location>
</feature>
<dbReference type="InterPro" id="IPR003661">
    <property type="entry name" value="HisK_dim/P_dom"/>
</dbReference>
<keyword evidence="8" id="KW-0902">Two-component regulatory system</keyword>
<keyword evidence="5" id="KW-0547">Nucleotide-binding</keyword>
<evidence type="ECO:0000256" key="4">
    <source>
        <dbReference type="ARBA" id="ARBA00022679"/>
    </source>
</evidence>
<keyword evidence="3" id="KW-0597">Phosphoprotein</keyword>
<dbReference type="PROSITE" id="PS50112">
    <property type="entry name" value="PAS"/>
    <property type="match status" value="1"/>
</dbReference>
<dbReference type="PANTHER" id="PTHR43065">
    <property type="entry name" value="SENSOR HISTIDINE KINASE"/>
    <property type="match status" value="1"/>
</dbReference>
<dbReference type="InterPro" id="IPR001610">
    <property type="entry name" value="PAC"/>
</dbReference>
<evidence type="ECO:0000259" key="10">
    <source>
        <dbReference type="PROSITE" id="PS50109"/>
    </source>
</evidence>
<accession>A0A2I2MHN7</accession>
<proteinExistence type="predicted"/>
<dbReference type="SMART" id="SM00086">
    <property type="entry name" value="PAC"/>
    <property type="match status" value="1"/>
</dbReference>
<dbReference type="PROSITE" id="PS50109">
    <property type="entry name" value="HIS_KIN"/>
    <property type="match status" value="1"/>
</dbReference>
<dbReference type="PANTHER" id="PTHR43065:SF10">
    <property type="entry name" value="PEROXIDE STRESS-ACTIVATED HISTIDINE KINASE MAK3"/>
    <property type="match status" value="1"/>
</dbReference>
<dbReference type="InterPro" id="IPR035965">
    <property type="entry name" value="PAS-like_dom_sf"/>
</dbReference>
<evidence type="ECO:0000256" key="7">
    <source>
        <dbReference type="ARBA" id="ARBA00022840"/>
    </source>
</evidence>
<feature type="region of interest" description="Disordered" evidence="9">
    <location>
        <begin position="1"/>
        <end position="38"/>
    </location>
</feature>
<evidence type="ECO:0000256" key="9">
    <source>
        <dbReference type="SAM" id="MobiDB-lite"/>
    </source>
</evidence>
<dbReference type="Gene3D" id="3.30.450.40">
    <property type="match status" value="1"/>
</dbReference>
<feature type="domain" description="Histidine kinase" evidence="10">
    <location>
        <begin position="457"/>
        <end position="669"/>
    </location>
</feature>
<organism evidence="13">
    <name type="scientific">Leptospirillum ferriphilum</name>
    <dbReference type="NCBI Taxonomy" id="178606"/>
    <lineage>
        <taxon>Bacteria</taxon>
        <taxon>Pseudomonadati</taxon>
        <taxon>Nitrospirota</taxon>
        <taxon>Nitrospiria</taxon>
        <taxon>Nitrospirales</taxon>
        <taxon>Nitrospiraceae</taxon>
        <taxon>Leptospirillum</taxon>
    </lineage>
</organism>
<dbReference type="SMART" id="SM00065">
    <property type="entry name" value="GAF"/>
    <property type="match status" value="1"/>
</dbReference>
<dbReference type="PROSITE" id="PS50113">
    <property type="entry name" value="PAC"/>
    <property type="match status" value="1"/>
</dbReference>
<keyword evidence="7" id="KW-0067">ATP-binding</keyword>
<evidence type="ECO:0000256" key="6">
    <source>
        <dbReference type="ARBA" id="ARBA00022777"/>
    </source>
</evidence>
<dbReference type="GO" id="GO:0006355">
    <property type="term" value="P:regulation of DNA-templated transcription"/>
    <property type="evidence" value="ECO:0007669"/>
    <property type="project" value="InterPro"/>
</dbReference>
<feature type="domain" description="PAC" evidence="12">
    <location>
        <begin position="390"/>
        <end position="444"/>
    </location>
</feature>
<dbReference type="Gene3D" id="1.10.287.130">
    <property type="match status" value="1"/>
</dbReference>
<dbReference type="SUPFAM" id="SSF55874">
    <property type="entry name" value="ATPase domain of HSP90 chaperone/DNA topoisomerase II/histidine kinase"/>
    <property type="match status" value="1"/>
</dbReference>
<dbReference type="SUPFAM" id="SSF55781">
    <property type="entry name" value="GAF domain-like"/>
    <property type="match status" value="1"/>
</dbReference>
<dbReference type="GO" id="GO:0005524">
    <property type="term" value="F:ATP binding"/>
    <property type="evidence" value="ECO:0007669"/>
    <property type="project" value="UniProtKB-KW"/>
</dbReference>
<dbReference type="InterPro" id="IPR003594">
    <property type="entry name" value="HATPase_dom"/>
</dbReference>
<dbReference type="Pfam" id="PF02518">
    <property type="entry name" value="HATPase_c"/>
    <property type="match status" value="1"/>
</dbReference>
<evidence type="ECO:0000256" key="2">
    <source>
        <dbReference type="ARBA" id="ARBA00012438"/>
    </source>
</evidence>
<dbReference type="SMART" id="SM00091">
    <property type="entry name" value="PAS"/>
    <property type="match status" value="1"/>
</dbReference>
<dbReference type="InterPro" id="IPR000014">
    <property type="entry name" value="PAS"/>
</dbReference>
<dbReference type="AlphaFoldDB" id="A0A2I2MHN7"/>
<name>A0A2I2MHN7_9BACT</name>
<keyword evidence="6" id="KW-0418">Kinase</keyword>
<dbReference type="Pfam" id="PF01590">
    <property type="entry name" value="GAF"/>
    <property type="match status" value="1"/>
</dbReference>
<evidence type="ECO:0000259" key="12">
    <source>
        <dbReference type="PROSITE" id="PS50113"/>
    </source>
</evidence>
<dbReference type="InterPro" id="IPR036890">
    <property type="entry name" value="HATPase_C_sf"/>
</dbReference>
<dbReference type="Pfam" id="PF00989">
    <property type="entry name" value="PAS"/>
    <property type="match status" value="1"/>
</dbReference>
<evidence type="ECO:0000256" key="3">
    <source>
        <dbReference type="ARBA" id="ARBA00022553"/>
    </source>
</evidence>
<dbReference type="InterPro" id="IPR036097">
    <property type="entry name" value="HisK_dim/P_sf"/>
</dbReference>
<dbReference type="InterPro" id="IPR003018">
    <property type="entry name" value="GAF"/>
</dbReference>
<comment type="catalytic activity">
    <reaction evidence="1">
        <text>ATP + protein L-histidine = ADP + protein N-phospho-L-histidine.</text>
        <dbReference type="EC" id="2.7.13.3"/>
    </reaction>
</comment>
<dbReference type="GO" id="GO:0000155">
    <property type="term" value="F:phosphorelay sensor kinase activity"/>
    <property type="evidence" value="ECO:0007669"/>
    <property type="project" value="InterPro"/>
</dbReference>
<dbReference type="InterPro" id="IPR013767">
    <property type="entry name" value="PAS_fold"/>
</dbReference>
<evidence type="ECO:0000313" key="13">
    <source>
        <dbReference type="EMBL" id="SOU93182.1"/>
    </source>
</evidence>
<dbReference type="InterPro" id="IPR000700">
    <property type="entry name" value="PAS-assoc_C"/>
</dbReference>
<dbReference type="Gene3D" id="3.30.565.10">
    <property type="entry name" value="Histidine kinase-like ATPase, C-terminal domain"/>
    <property type="match status" value="1"/>
</dbReference>
<dbReference type="SUPFAM" id="SSF55785">
    <property type="entry name" value="PYP-like sensor domain (PAS domain)"/>
    <property type="match status" value="1"/>
</dbReference>
<dbReference type="Gene3D" id="3.30.450.20">
    <property type="entry name" value="PAS domain"/>
    <property type="match status" value="1"/>
</dbReference>
<dbReference type="SUPFAM" id="SSF47384">
    <property type="entry name" value="Homodimeric domain of signal transducing histidine kinase"/>
    <property type="match status" value="1"/>
</dbReference>
<protein>
    <recommendedName>
        <fullName evidence="2">histidine kinase</fullName>
        <ecNumber evidence="2">2.7.13.3</ecNumber>
    </recommendedName>
</protein>
<evidence type="ECO:0000256" key="5">
    <source>
        <dbReference type="ARBA" id="ARBA00022741"/>
    </source>
</evidence>